<dbReference type="Gene3D" id="3.80.10.10">
    <property type="entry name" value="Ribonuclease Inhibitor"/>
    <property type="match status" value="2"/>
</dbReference>
<dbReference type="SUPFAM" id="SSF52047">
    <property type="entry name" value="RNI-like"/>
    <property type="match status" value="1"/>
</dbReference>
<keyword evidence="3" id="KW-1185">Reference proteome</keyword>
<proteinExistence type="predicted"/>
<dbReference type="Pfam" id="PF12937">
    <property type="entry name" value="F-box-like"/>
    <property type="match status" value="1"/>
</dbReference>
<name>A0A9P6RAB2_9FUNG</name>
<gene>
    <name evidence="2" type="ORF">BGZ97_010076</name>
</gene>
<dbReference type="PANTHER" id="PTHR16134">
    <property type="entry name" value="F-BOX/TPR REPEAT PROTEIN POF3"/>
    <property type="match status" value="1"/>
</dbReference>
<protein>
    <recommendedName>
        <fullName evidence="1">F-box domain-containing protein</fullName>
    </recommendedName>
</protein>
<dbReference type="InterPro" id="IPR032675">
    <property type="entry name" value="LRR_dom_sf"/>
</dbReference>
<organism evidence="2 3">
    <name type="scientific">Linnemannia gamsii</name>
    <dbReference type="NCBI Taxonomy" id="64522"/>
    <lineage>
        <taxon>Eukaryota</taxon>
        <taxon>Fungi</taxon>
        <taxon>Fungi incertae sedis</taxon>
        <taxon>Mucoromycota</taxon>
        <taxon>Mortierellomycotina</taxon>
        <taxon>Mortierellomycetes</taxon>
        <taxon>Mortierellales</taxon>
        <taxon>Mortierellaceae</taxon>
        <taxon>Linnemannia</taxon>
    </lineage>
</organism>
<dbReference type="InterPro" id="IPR001810">
    <property type="entry name" value="F-box_dom"/>
</dbReference>
<comment type="caution">
    <text evidence="2">The sequence shown here is derived from an EMBL/GenBank/DDBJ whole genome shotgun (WGS) entry which is preliminary data.</text>
</comment>
<evidence type="ECO:0000259" key="1">
    <source>
        <dbReference type="Pfam" id="PF12937"/>
    </source>
</evidence>
<dbReference type="AlphaFoldDB" id="A0A9P6RAB2"/>
<reference evidence="2" key="1">
    <citation type="journal article" date="2020" name="Fungal Divers.">
        <title>Resolving the Mortierellaceae phylogeny through synthesis of multi-gene phylogenetics and phylogenomics.</title>
        <authorList>
            <person name="Vandepol N."/>
            <person name="Liber J."/>
            <person name="Desiro A."/>
            <person name="Na H."/>
            <person name="Kennedy M."/>
            <person name="Barry K."/>
            <person name="Grigoriev I.V."/>
            <person name="Miller A.N."/>
            <person name="O'Donnell K."/>
            <person name="Stajich J.E."/>
            <person name="Bonito G."/>
        </authorList>
    </citation>
    <scope>NUCLEOTIDE SEQUENCE</scope>
    <source>
        <strain evidence="2">NVP60</strain>
    </source>
</reference>
<sequence>MLNSSSPTLPTEIITLIALSLGQSDLATCTRLNKYWHDCCNPLLWKVVQIFRAKDAACLDSPEGLLGLIRNAHHTHTFATCHASVAKSFATRAFPPCTSLKSLRYEIRGKQSIQFRLEAQREAIDPLGYSQVLCRLLDQNPGLRFLTVGGEWFLNSWDQEDIEKVLNCIPTAELERLEVAFDSPSNHMIRIFRSAAQDSADQDTNPFVALKELVFTDHRGGQLGDPGFEKGLIKRCVNLESIRLDHSRIIFQGDLMQAISRWCPRLTRLYYHSDREDTDMNIMSMLTMSRAGWKGVQLCGLMDIGPLSIRQLVAHSRTLEVIKLDSWCASESAALFTLLSTAARLCRLEGVQDGSEMTYINELLLNAYDATLVANHPWVLGESMRYFQMRIENVPRPDVVCDRNGAPLDNEPDALDAAAMTRRYEVQRFIYTQLSRMTGLRELHLGVPDTASAPHSWIIDARDIGLLDDPGHNIVRDFNYSSLEFSLASGLDLLAGMKELRVLDVRWTTHRIGVEELEWMHVNWPQLREIRGLDSAREWAGDAEAGLAVKAKVGEWVAAHPRGIDFIVTAQQLTRTDLTRCLRVNRQWFIAFAPSLWRDILVVDKSARDHFQTTITNNALVRHSATIQTLETTDPSLIDFIARSCPQANNIRSFTLRLTNERFSSTAWHSLPTVTTMPGERYETTASCGHAASVASLLKRNNKLRTLSLDEWCFYQPDGEDVFAQVFSAIPTAHLEQLSLSFLNPPPRPWFKSKDKSHTLRFIRAKSFHRSAESIPTLREVSITGGDDLPIDISRLEFLTRCIGLQTIRLDRLDPVALAFVRKHIKAKCHKLVGLDWVDTNWDSDEEIAALLRATTMGWKVLRLPLLTSFGRLSLAALGESIETLEVLRMAYLVDKEEEKEGRTRKCPDWVLGASMEYFQLQIGSVPRPDVIHRQNLWEFGVRRMELDGELRFDVQRWVYEQLRRMTGLKELVMGVPDVNPGALAEISSHGESGKGSTTKARLSLEENLSMEQNRSFNYCSLEFSLESGLEMLEGLKELKLLDVKATAHRIGVAELDWMHVNWPRLKEIKGLVSVREWAGDVEGGLEVKAAVEEWLAAHPQGIGSAYYSGTTSA</sequence>
<accession>A0A9P6RAB2</accession>
<dbReference type="PANTHER" id="PTHR16134:SF119">
    <property type="entry name" value="AT02038P-RELATED"/>
    <property type="match status" value="1"/>
</dbReference>
<feature type="domain" description="F-box" evidence="1">
    <location>
        <begin position="8"/>
        <end position="46"/>
    </location>
</feature>
<dbReference type="Proteomes" id="UP000823405">
    <property type="component" value="Unassembled WGS sequence"/>
</dbReference>
<dbReference type="OrthoDB" id="2434396at2759"/>
<dbReference type="EMBL" id="JAAAIN010000505">
    <property type="protein sequence ID" value="KAG0313587.1"/>
    <property type="molecule type" value="Genomic_DNA"/>
</dbReference>
<dbReference type="SUPFAM" id="SSF81383">
    <property type="entry name" value="F-box domain"/>
    <property type="match status" value="1"/>
</dbReference>
<evidence type="ECO:0000313" key="3">
    <source>
        <dbReference type="Proteomes" id="UP000823405"/>
    </source>
</evidence>
<evidence type="ECO:0000313" key="2">
    <source>
        <dbReference type="EMBL" id="KAG0313587.1"/>
    </source>
</evidence>
<dbReference type="InterPro" id="IPR036047">
    <property type="entry name" value="F-box-like_dom_sf"/>
</dbReference>